<dbReference type="AlphaFoldDB" id="K6XPQ9"/>
<dbReference type="GO" id="GO:0004553">
    <property type="term" value="F:hydrolase activity, hydrolyzing O-glycosyl compounds"/>
    <property type="evidence" value="ECO:0007669"/>
    <property type="project" value="InterPro"/>
</dbReference>
<dbReference type="EMBL" id="BAEN01000022">
    <property type="protein sequence ID" value="GAC13671.1"/>
    <property type="molecule type" value="Genomic_DNA"/>
</dbReference>
<feature type="domain" description="Carbohydrate-binding" evidence="1">
    <location>
        <begin position="54"/>
        <end position="211"/>
    </location>
</feature>
<evidence type="ECO:0000313" key="3">
    <source>
        <dbReference type="EMBL" id="GAC13671.1"/>
    </source>
</evidence>
<dbReference type="Pfam" id="PF06452">
    <property type="entry name" value="CBM9_1"/>
    <property type="match status" value="1"/>
</dbReference>
<dbReference type="CDD" id="cd09618">
    <property type="entry name" value="CBM9_like_2"/>
    <property type="match status" value="1"/>
</dbReference>
<reference evidence="3 4" key="1">
    <citation type="journal article" date="2017" name="Antonie Van Leeuwenhoek">
        <title>Rhizobium rhizosphaerae sp. nov., a novel species isolated from rice rhizosphere.</title>
        <authorList>
            <person name="Zhao J.J."/>
            <person name="Zhang J."/>
            <person name="Zhang R.J."/>
            <person name="Zhang C.W."/>
            <person name="Yin H.Q."/>
            <person name="Zhang X.X."/>
        </authorList>
    </citation>
    <scope>NUCLEOTIDE SEQUENCE [LARGE SCALE GENOMIC DNA]</scope>
    <source>
        <strain evidence="3 4">E3</strain>
    </source>
</reference>
<name>K6XPQ9_9ALTE</name>
<dbReference type="STRING" id="1127673.GLIP_1029"/>
<evidence type="ECO:0000259" key="2">
    <source>
        <dbReference type="Pfam" id="PF19313"/>
    </source>
</evidence>
<dbReference type="InterPro" id="IPR010502">
    <property type="entry name" value="Carb-bd_dom_fam9"/>
</dbReference>
<dbReference type="Proteomes" id="UP000006334">
    <property type="component" value="Unassembled WGS sequence"/>
</dbReference>
<dbReference type="GO" id="GO:0030246">
    <property type="term" value="F:carbohydrate binding"/>
    <property type="evidence" value="ECO:0007669"/>
    <property type="project" value="InterPro"/>
</dbReference>
<evidence type="ECO:0000313" key="4">
    <source>
        <dbReference type="Proteomes" id="UP000006334"/>
    </source>
</evidence>
<protein>
    <submittedName>
        <fullName evidence="3">Uncharacterized protein</fullName>
    </submittedName>
</protein>
<dbReference type="InterPro" id="IPR045670">
    <property type="entry name" value="DUF5916"/>
</dbReference>
<feature type="domain" description="DUF5916" evidence="2">
    <location>
        <begin position="275"/>
        <end position="349"/>
    </location>
</feature>
<dbReference type="SUPFAM" id="SSF49344">
    <property type="entry name" value="CBD9-like"/>
    <property type="match status" value="1"/>
</dbReference>
<dbReference type="Gene3D" id="2.60.40.1190">
    <property type="match status" value="1"/>
</dbReference>
<dbReference type="GO" id="GO:0016052">
    <property type="term" value="P:carbohydrate catabolic process"/>
    <property type="evidence" value="ECO:0007669"/>
    <property type="project" value="InterPro"/>
</dbReference>
<gene>
    <name evidence="3" type="ORF">GLIP_1029</name>
</gene>
<comment type="caution">
    <text evidence="3">The sequence shown here is derived from an EMBL/GenBank/DDBJ whole genome shotgun (WGS) entry which is preliminary data.</text>
</comment>
<accession>K6XPQ9</accession>
<keyword evidence="4" id="KW-1185">Reference proteome</keyword>
<sequence>MQICLGRLCKRIFYVSFLQIRLIAVCIAQIPPPGIAPKPTPIIIPNVKGAIVLDGALNESQWQSAKVFSLNYITRPHENTAPPVTTEVRVFEDDRTLYIGFIAHDPNPQNIRAYYRDRDKIWSDDLVGLKLDTFNDSRLAYQFFSNPLGVQADSIQNEMTGRESDSWNGVWDAVGQITETGYQVEMAIPLRILNFREGTENKIWGAEFVRFYPRDERLRISNIPTNRNNACSLCQLGDVSGFKAASQGRNFAVIPTVVASKSRERELTESNQWNDFNNQEIGLDLTWGVTPEVSLQATLNPDFSQVESDIAQLSINNTNALFFGERRPFFLENIDYFSSNFNLVHTRNINAPDYGLKVTGRVDKHSLGLFMADDQTTTFLVPGNLGSDVAELSEKSNNLALRYRFDYSPTISFGVVSTARESDSYHNYVVALDTKYQITEQDTFRVQLVSSETQYPFGLSDKFSDEAQIRLSNKNAFRGNAFKLNYRHNQRDWSVRADHIRNSRDFRADLGFERAIDVTKTVVGGEYRWFNENSWWNRIAVFGDWDTTHSQAGELLEKEAEIHASIRARYQTYMEFTLQTRERVGLRQDSSRLQIENNTTLFQEDSASLYFDMRPSSALYFSFYGQYGDQIDFTNNRLGKQLNLRPRMNLSIGKHLQFNVRHTYRTLDVQGSKLFTANLTDARLTYQFNQRQFIRLIFLYSDIERNLDNYTVNTNDILSVERGLSTQLLYSYKLNPLTKLFIGYSDNSIQNDNVQARTVSEQSIFLKFSYAWLN</sequence>
<dbReference type="Pfam" id="PF19313">
    <property type="entry name" value="DUF5916"/>
    <property type="match status" value="1"/>
</dbReference>
<dbReference type="eggNOG" id="COG2091">
    <property type="taxonomic scope" value="Bacteria"/>
</dbReference>
<dbReference type="OrthoDB" id="9786766at2"/>
<dbReference type="RefSeq" id="WP_008843488.1">
    <property type="nucleotide sequence ID" value="NZ_BAEN01000022.1"/>
</dbReference>
<proteinExistence type="predicted"/>
<organism evidence="3 4">
    <name type="scientific">Aliiglaciecola lipolytica E3</name>
    <dbReference type="NCBI Taxonomy" id="1127673"/>
    <lineage>
        <taxon>Bacteria</taxon>
        <taxon>Pseudomonadati</taxon>
        <taxon>Pseudomonadota</taxon>
        <taxon>Gammaproteobacteria</taxon>
        <taxon>Alteromonadales</taxon>
        <taxon>Alteromonadaceae</taxon>
        <taxon>Aliiglaciecola</taxon>
    </lineage>
</organism>
<evidence type="ECO:0000259" key="1">
    <source>
        <dbReference type="Pfam" id="PF06452"/>
    </source>
</evidence>